<organism evidence="14 15">
    <name type="scientific">Cryptolaemus montrouzieri</name>
    <dbReference type="NCBI Taxonomy" id="559131"/>
    <lineage>
        <taxon>Eukaryota</taxon>
        <taxon>Metazoa</taxon>
        <taxon>Ecdysozoa</taxon>
        <taxon>Arthropoda</taxon>
        <taxon>Hexapoda</taxon>
        <taxon>Insecta</taxon>
        <taxon>Pterygota</taxon>
        <taxon>Neoptera</taxon>
        <taxon>Endopterygota</taxon>
        <taxon>Coleoptera</taxon>
        <taxon>Polyphaga</taxon>
        <taxon>Cucujiformia</taxon>
        <taxon>Coccinelloidea</taxon>
        <taxon>Coccinellidae</taxon>
        <taxon>Scymninae</taxon>
        <taxon>Scymnini</taxon>
        <taxon>Cryptolaemus</taxon>
    </lineage>
</organism>
<dbReference type="Gene3D" id="2.30.42.10">
    <property type="match status" value="1"/>
</dbReference>
<evidence type="ECO:0000256" key="1">
    <source>
        <dbReference type="ARBA" id="ARBA00004245"/>
    </source>
</evidence>
<dbReference type="GO" id="GO:0005856">
    <property type="term" value="C:cytoskeleton"/>
    <property type="evidence" value="ECO:0007669"/>
    <property type="project" value="UniProtKB-SubCell"/>
</dbReference>
<dbReference type="CDD" id="cd06790">
    <property type="entry name" value="PDZ_neurabin-like"/>
    <property type="match status" value="1"/>
</dbReference>
<name>A0ABD2NZV5_9CUCU</name>
<dbReference type="InterPro" id="IPR036034">
    <property type="entry name" value="PDZ_sf"/>
</dbReference>
<accession>A0ABD2NZV5</accession>
<dbReference type="Pfam" id="PF17817">
    <property type="entry name" value="PDZ_5"/>
    <property type="match status" value="1"/>
</dbReference>
<reference evidence="14 15" key="1">
    <citation type="journal article" date="2021" name="BMC Biol.">
        <title>Horizontally acquired antibacterial genes associated with adaptive radiation of ladybird beetles.</title>
        <authorList>
            <person name="Li H.S."/>
            <person name="Tang X.F."/>
            <person name="Huang Y.H."/>
            <person name="Xu Z.Y."/>
            <person name="Chen M.L."/>
            <person name="Du X.Y."/>
            <person name="Qiu B.Y."/>
            <person name="Chen P.T."/>
            <person name="Zhang W."/>
            <person name="Slipinski A."/>
            <person name="Escalona H.E."/>
            <person name="Waterhouse R.M."/>
            <person name="Zwick A."/>
            <person name="Pang H."/>
        </authorList>
    </citation>
    <scope>NUCLEOTIDE SEQUENCE [LARGE SCALE GENOMIC DNA]</scope>
    <source>
        <strain evidence="14">SYSU2018</strain>
    </source>
</reference>
<evidence type="ECO:0000256" key="7">
    <source>
        <dbReference type="ARBA" id="ARBA00023018"/>
    </source>
</evidence>
<feature type="coiled-coil region" evidence="12">
    <location>
        <begin position="245"/>
        <end position="279"/>
    </location>
</feature>
<dbReference type="SMART" id="SM00228">
    <property type="entry name" value="PDZ"/>
    <property type="match status" value="1"/>
</dbReference>
<evidence type="ECO:0000256" key="4">
    <source>
        <dbReference type="ARBA" id="ARBA00022553"/>
    </source>
</evidence>
<evidence type="ECO:0000313" key="15">
    <source>
        <dbReference type="Proteomes" id="UP001516400"/>
    </source>
</evidence>
<dbReference type="GO" id="GO:0030154">
    <property type="term" value="P:cell differentiation"/>
    <property type="evidence" value="ECO:0007669"/>
    <property type="project" value="UniProtKB-KW"/>
</dbReference>
<comment type="caution">
    <text evidence="14">The sequence shown here is derived from an EMBL/GenBank/DDBJ whole genome shotgun (WGS) entry which is preliminary data.</text>
</comment>
<evidence type="ECO:0000256" key="11">
    <source>
        <dbReference type="ARBA" id="ARBA00034103"/>
    </source>
</evidence>
<evidence type="ECO:0000256" key="6">
    <source>
        <dbReference type="ARBA" id="ARBA00022902"/>
    </source>
</evidence>
<feature type="non-terminal residue" evidence="14">
    <location>
        <position position="1"/>
    </location>
</feature>
<dbReference type="GO" id="GO:0120025">
    <property type="term" value="C:plasma membrane bounded cell projection"/>
    <property type="evidence" value="ECO:0007669"/>
    <property type="project" value="UniProtKB-ARBA"/>
</dbReference>
<dbReference type="GO" id="GO:0007399">
    <property type="term" value="P:nervous system development"/>
    <property type="evidence" value="ECO:0007669"/>
    <property type="project" value="UniProtKB-KW"/>
</dbReference>
<sequence length="279" mass="30815">ISEYDRRNEDVDPVAASAEYELEKRVEKMDVFPVELIKGPEGLGLSIIGMGVGADAGLEKLGIFVKTITANGAAAKDTRIKVNDQIIEVDGKSLVGVTQAYAASVLRNTSGLVKFLIGREIDPENSEVAQLIKQSLQADREREERRQRLIEVEQQQSDASTAPLAALYAKLRDFPRMSVSEFNLQTSFPDSHVVVKWLKTEQVIDAGIYRVTPKKSISISLGSANTSVSDGPTSPTVIAESLFEHEQENADVESLRQLLQETQRKYNISELEVARLKNK</sequence>
<keyword evidence="6" id="KW-0524">Neurogenesis</keyword>
<evidence type="ECO:0000256" key="12">
    <source>
        <dbReference type="SAM" id="Coils"/>
    </source>
</evidence>
<dbReference type="PANTHER" id="PTHR16154">
    <property type="entry name" value="NEURABIN"/>
    <property type="match status" value="1"/>
</dbReference>
<keyword evidence="4" id="KW-0597">Phosphoprotein</keyword>
<evidence type="ECO:0000256" key="10">
    <source>
        <dbReference type="ARBA" id="ARBA00023212"/>
    </source>
</evidence>
<keyword evidence="5" id="KW-0221">Differentiation</keyword>
<feature type="domain" description="PDZ" evidence="13">
    <location>
        <begin position="33"/>
        <end position="121"/>
    </location>
</feature>
<dbReference type="GO" id="GO:0003779">
    <property type="term" value="F:actin binding"/>
    <property type="evidence" value="ECO:0007669"/>
    <property type="project" value="UniProtKB-KW"/>
</dbReference>
<evidence type="ECO:0000256" key="5">
    <source>
        <dbReference type="ARBA" id="ARBA00022782"/>
    </source>
</evidence>
<dbReference type="EMBL" id="JABFTP020000165">
    <property type="protein sequence ID" value="KAL3283805.1"/>
    <property type="molecule type" value="Genomic_DNA"/>
</dbReference>
<dbReference type="AlphaFoldDB" id="A0ABD2NZV5"/>
<dbReference type="Pfam" id="PF00595">
    <property type="entry name" value="PDZ"/>
    <property type="match status" value="1"/>
</dbReference>
<evidence type="ECO:0000259" key="13">
    <source>
        <dbReference type="PROSITE" id="PS50106"/>
    </source>
</evidence>
<dbReference type="InterPro" id="IPR043446">
    <property type="entry name" value="Neurabin-like"/>
</dbReference>
<evidence type="ECO:0000256" key="2">
    <source>
        <dbReference type="ARBA" id="ARBA00022473"/>
    </source>
</evidence>
<comment type="subcellular location">
    <subcellularLocation>
        <location evidence="1">Cytoplasm</location>
        <location evidence="1">Cytoskeleton</location>
    </subcellularLocation>
    <subcellularLocation>
        <location evidence="11">Synapse</location>
    </subcellularLocation>
</comment>
<dbReference type="GO" id="GO:0045202">
    <property type="term" value="C:synapse"/>
    <property type="evidence" value="ECO:0007669"/>
    <property type="project" value="UniProtKB-SubCell"/>
</dbReference>
<keyword evidence="10" id="KW-0206">Cytoskeleton</keyword>
<dbReference type="Proteomes" id="UP001516400">
    <property type="component" value="Unassembled WGS sequence"/>
</dbReference>
<evidence type="ECO:0000256" key="3">
    <source>
        <dbReference type="ARBA" id="ARBA00022490"/>
    </source>
</evidence>
<keyword evidence="15" id="KW-1185">Reference proteome</keyword>
<dbReference type="PROSITE" id="PS50106">
    <property type="entry name" value="PDZ"/>
    <property type="match status" value="1"/>
</dbReference>
<keyword evidence="9" id="KW-0009">Actin-binding</keyword>
<keyword evidence="3" id="KW-0963">Cytoplasm</keyword>
<gene>
    <name evidence="14" type="ORF">HHI36_017976</name>
</gene>
<keyword evidence="8 12" id="KW-0175">Coiled coil</keyword>
<dbReference type="SUPFAM" id="SSF50156">
    <property type="entry name" value="PDZ domain-like"/>
    <property type="match status" value="1"/>
</dbReference>
<keyword evidence="7" id="KW-0770">Synapse</keyword>
<protein>
    <recommendedName>
        <fullName evidence="13">PDZ domain-containing protein</fullName>
    </recommendedName>
</protein>
<dbReference type="InterPro" id="IPR040645">
    <property type="entry name" value="Neurabin-1/2_PDZ"/>
</dbReference>
<dbReference type="FunFam" id="2.30.42.10:FF:000010">
    <property type="entry name" value="Neurabin-1 isoform 1"/>
    <property type="match status" value="1"/>
</dbReference>
<dbReference type="InterPro" id="IPR001478">
    <property type="entry name" value="PDZ"/>
</dbReference>
<evidence type="ECO:0000313" key="14">
    <source>
        <dbReference type="EMBL" id="KAL3283805.1"/>
    </source>
</evidence>
<evidence type="ECO:0000256" key="8">
    <source>
        <dbReference type="ARBA" id="ARBA00023054"/>
    </source>
</evidence>
<feature type="non-terminal residue" evidence="14">
    <location>
        <position position="279"/>
    </location>
</feature>
<dbReference type="PANTHER" id="PTHR16154:SF6">
    <property type="entry name" value="SPINOPHILIN, ISOFORM J"/>
    <property type="match status" value="1"/>
</dbReference>
<evidence type="ECO:0000256" key="9">
    <source>
        <dbReference type="ARBA" id="ARBA00023203"/>
    </source>
</evidence>
<proteinExistence type="predicted"/>
<keyword evidence="2" id="KW-0217">Developmental protein</keyword>